<gene>
    <name evidence="2" type="ORF">ACFPIH_26470</name>
</gene>
<evidence type="ECO:0000313" key="3">
    <source>
        <dbReference type="Proteomes" id="UP001595839"/>
    </source>
</evidence>
<sequence length="274" mass="29709">MDGDENDARDDHEIDWLEQSPDLPHLIARVSELVLRHGYAPEDLLTLPRGELDRRELAAYSAGWADVVSEQLPAIRRAYEERITAAYFQGQDDALTGHRPRRARRTEGVPGGEVIPLPYVELLRPPSEMARVEARGERERSVADGTPVPSPGPGADEPDGDAGDFLPSAREAREKRSARSARRAVVRRNGRASVPPLTRSGGDAGAGRDRGRRTEPGERPQQEPPPEERPRLSDRARALADGLEGRATGRRRDEPPEVPGSGSGPGAGSGSGRG</sequence>
<feature type="compositionally biased region" description="Basic and acidic residues" evidence="1">
    <location>
        <begin position="206"/>
        <end position="238"/>
    </location>
</feature>
<evidence type="ECO:0000256" key="1">
    <source>
        <dbReference type="SAM" id="MobiDB-lite"/>
    </source>
</evidence>
<dbReference type="EMBL" id="JBHSFK010000018">
    <property type="protein sequence ID" value="MFC4503012.1"/>
    <property type="molecule type" value="Genomic_DNA"/>
</dbReference>
<keyword evidence="3" id="KW-1185">Reference proteome</keyword>
<feature type="region of interest" description="Disordered" evidence="1">
    <location>
        <begin position="130"/>
        <end position="274"/>
    </location>
</feature>
<evidence type="ECO:0000313" key="2">
    <source>
        <dbReference type="EMBL" id="MFC4503012.1"/>
    </source>
</evidence>
<accession>A0ABV9AUD1</accession>
<feature type="compositionally biased region" description="Basic residues" evidence="1">
    <location>
        <begin position="178"/>
        <end position="190"/>
    </location>
</feature>
<proteinExistence type="predicted"/>
<dbReference type="Proteomes" id="UP001595839">
    <property type="component" value="Unassembled WGS sequence"/>
</dbReference>
<dbReference type="RefSeq" id="WP_381176314.1">
    <property type="nucleotide sequence ID" value="NZ_JBHSFK010000018.1"/>
</dbReference>
<reference evidence="3" key="1">
    <citation type="journal article" date="2019" name="Int. J. Syst. Evol. Microbiol.">
        <title>The Global Catalogue of Microorganisms (GCM) 10K type strain sequencing project: providing services to taxonomists for standard genome sequencing and annotation.</title>
        <authorList>
            <consortium name="The Broad Institute Genomics Platform"/>
            <consortium name="The Broad Institute Genome Sequencing Center for Infectious Disease"/>
            <person name="Wu L."/>
            <person name="Ma J."/>
        </authorList>
    </citation>
    <scope>NUCLEOTIDE SEQUENCE [LARGE SCALE GENOMIC DNA]</scope>
    <source>
        <strain evidence="3">CGMCC 4.7177</strain>
    </source>
</reference>
<name>A0ABV9AUD1_9ACTN</name>
<protein>
    <submittedName>
        <fullName evidence="2">Uncharacterized protein</fullName>
    </submittedName>
</protein>
<feature type="compositionally biased region" description="Gly residues" evidence="1">
    <location>
        <begin position="261"/>
        <end position="274"/>
    </location>
</feature>
<comment type="caution">
    <text evidence="2">The sequence shown here is derived from an EMBL/GenBank/DDBJ whole genome shotgun (WGS) entry which is preliminary data.</text>
</comment>
<organism evidence="2 3">
    <name type="scientific">Streptomyces vulcanius</name>
    <dbReference type="NCBI Taxonomy" id="1441876"/>
    <lineage>
        <taxon>Bacteria</taxon>
        <taxon>Bacillati</taxon>
        <taxon>Actinomycetota</taxon>
        <taxon>Actinomycetes</taxon>
        <taxon>Kitasatosporales</taxon>
        <taxon>Streptomycetaceae</taxon>
        <taxon>Streptomyces</taxon>
    </lineage>
</organism>
<feature type="compositionally biased region" description="Basic and acidic residues" evidence="1">
    <location>
        <begin position="130"/>
        <end position="142"/>
    </location>
</feature>